<dbReference type="GO" id="GO:0003700">
    <property type="term" value="F:DNA-binding transcription factor activity"/>
    <property type="evidence" value="ECO:0007669"/>
    <property type="project" value="InterPro"/>
</dbReference>
<dbReference type="PROSITE" id="PS50987">
    <property type="entry name" value="HTH_ARSR_2"/>
    <property type="match status" value="1"/>
</dbReference>
<reference evidence="2 3" key="1">
    <citation type="journal article" date="2010" name="J. Bacteriol.">
        <title>Genome sequences of Oceanicola granulosus HTCC2516(T) and Oceanicola batsensis HTCC2597(TDelta).</title>
        <authorList>
            <person name="Thrash J.C."/>
            <person name="Cho J.C."/>
            <person name="Vergin K.L."/>
            <person name="Giovannoni S.J."/>
        </authorList>
    </citation>
    <scope>NUCLEOTIDE SEQUENCE [LARGE SCALE GENOMIC DNA]</scope>
    <source>
        <strain evidence="3">ATCC BAA-861 / DSM 15982 / KCTC 12143 / HTCC2516</strain>
    </source>
</reference>
<evidence type="ECO:0000259" key="1">
    <source>
        <dbReference type="PROSITE" id="PS50987"/>
    </source>
</evidence>
<dbReference type="AlphaFoldDB" id="Q2CJ16"/>
<dbReference type="InterPro" id="IPR011991">
    <property type="entry name" value="ArsR-like_HTH"/>
</dbReference>
<dbReference type="InterPro" id="IPR036388">
    <property type="entry name" value="WH-like_DNA-bd_sf"/>
</dbReference>
<evidence type="ECO:0000313" key="3">
    <source>
        <dbReference type="Proteomes" id="UP000003635"/>
    </source>
</evidence>
<dbReference type="InterPro" id="IPR036390">
    <property type="entry name" value="WH_DNA-bd_sf"/>
</dbReference>
<dbReference type="SMART" id="SM00418">
    <property type="entry name" value="HTH_ARSR"/>
    <property type="match status" value="1"/>
</dbReference>
<feature type="domain" description="HTH arsR-type" evidence="1">
    <location>
        <begin position="4"/>
        <end position="109"/>
    </location>
</feature>
<dbReference type="eggNOG" id="COG0640">
    <property type="taxonomic scope" value="Bacteria"/>
</dbReference>
<dbReference type="PANTHER" id="PTHR38600">
    <property type="entry name" value="TRANSCRIPTIONAL REGULATORY PROTEIN"/>
    <property type="match status" value="1"/>
</dbReference>
<organism evidence="2 3">
    <name type="scientific">Oceanicola granulosus (strain ATCC BAA-861 / DSM 15982 / KCTC 12143 / HTCC2516)</name>
    <dbReference type="NCBI Taxonomy" id="314256"/>
    <lineage>
        <taxon>Bacteria</taxon>
        <taxon>Pseudomonadati</taxon>
        <taxon>Pseudomonadota</taxon>
        <taxon>Alphaproteobacteria</taxon>
        <taxon>Rhodobacterales</taxon>
        <taxon>Roseobacteraceae</taxon>
        <taxon>Oceanicola</taxon>
    </lineage>
</organism>
<protein>
    <submittedName>
        <fullName evidence="2">Transcriptional regulator, ArsR family protein</fullName>
    </submittedName>
</protein>
<dbReference type="PRINTS" id="PR00778">
    <property type="entry name" value="HTHARSR"/>
</dbReference>
<dbReference type="STRING" id="314256.OG2516_01119"/>
<keyword evidence="3" id="KW-1185">Reference proteome</keyword>
<dbReference type="OrthoDB" id="9790747at2"/>
<gene>
    <name evidence="2" type="ORF">OG2516_01119</name>
</gene>
<dbReference type="RefSeq" id="WP_007253756.1">
    <property type="nucleotide sequence ID" value="NZ_CH724107.1"/>
</dbReference>
<dbReference type="CDD" id="cd00090">
    <property type="entry name" value="HTH_ARSR"/>
    <property type="match status" value="1"/>
</dbReference>
<dbReference type="Pfam" id="PF12840">
    <property type="entry name" value="HTH_20"/>
    <property type="match status" value="1"/>
</dbReference>
<name>Q2CJ16_OCEGH</name>
<comment type="caution">
    <text evidence="2">The sequence shown here is derived from an EMBL/GenBank/DDBJ whole genome shotgun (WGS) entry which is preliminary data.</text>
</comment>
<dbReference type="Proteomes" id="UP000003635">
    <property type="component" value="Unassembled WGS sequence"/>
</dbReference>
<sequence>MVERNDPAPDPLTVLLKATADPTRRAILTLLAQEGPARVTDIAGRFDTSLNAVSKHIKVLENAGLVTRRTDWREHLIEVRLETLGEIDRWFAGLRSIWAQRLDALDDALALERDDDDDHD</sequence>
<dbReference type="NCBIfam" id="NF033788">
    <property type="entry name" value="HTH_metalloreg"/>
    <property type="match status" value="1"/>
</dbReference>
<dbReference type="SUPFAM" id="SSF46785">
    <property type="entry name" value="Winged helix' DNA-binding domain"/>
    <property type="match status" value="1"/>
</dbReference>
<dbReference type="EMBL" id="AAOT01000002">
    <property type="protein sequence ID" value="EAR52784.1"/>
    <property type="molecule type" value="Genomic_DNA"/>
</dbReference>
<dbReference type="HOGENOM" id="CLU_097806_0_0_5"/>
<proteinExistence type="predicted"/>
<dbReference type="Gene3D" id="1.10.10.10">
    <property type="entry name" value="Winged helix-like DNA-binding domain superfamily/Winged helix DNA-binding domain"/>
    <property type="match status" value="1"/>
</dbReference>
<evidence type="ECO:0000313" key="2">
    <source>
        <dbReference type="EMBL" id="EAR52784.1"/>
    </source>
</evidence>
<accession>Q2CJ16</accession>
<dbReference type="InterPro" id="IPR001845">
    <property type="entry name" value="HTH_ArsR_DNA-bd_dom"/>
</dbReference>
<dbReference type="PANTHER" id="PTHR38600:SF2">
    <property type="entry name" value="SLL0088 PROTEIN"/>
    <property type="match status" value="1"/>
</dbReference>